<sequence length="63" mass="6427">MRAQVPAAVTTRVDVGRPSVGAVSPGDLEMGRLRVDDARGGIRSGRALSDVEVGRGPSGSRPA</sequence>
<evidence type="ECO:0000313" key="2">
    <source>
        <dbReference type="Proteomes" id="UP000246661"/>
    </source>
</evidence>
<dbReference type="AlphaFoldDB" id="A0A317QN64"/>
<proteinExistence type="predicted"/>
<protein>
    <submittedName>
        <fullName evidence="1">Uncharacterized protein</fullName>
    </submittedName>
</protein>
<accession>A0A317QN64</accession>
<evidence type="ECO:0000313" key="1">
    <source>
        <dbReference type="EMBL" id="PWW24206.1"/>
    </source>
</evidence>
<keyword evidence="2" id="KW-1185">Reference proteome</keyword>
<comment type="caution">
    <text evidence="1">The sequence shown here is derived from an EMBL/GenBank/DDBJ whole genome shotgun (WGS) entry which is preliminary data.</text>
</comment>
<name>A0A317QN64_9ACTN</name>
<gene>
    <name evidence="1" type="ORF">JD79_03384</name>
</gene>
<organism evidence="1 2">
    <name type="scientific">Geodermatophilus normandii</name>
    <dbReference type="NCBI Taxonomy" id="1137989"/>
    <lineage>
        <taxon>Bacteria</taxon>
        <taxon>Bacillati</taxon>
        <taxon>Actinomycetota</taxon>
        <taxon>Actinomycetes</taxon>
        <taxon>Geodermatophilales</taxon>
        <taxon>Geodermatophilaceae</taxon>
        <taxon>Geodermatophilus</taxon>
    </lineage>
</organism>
<reference evidence="2" key="1">
    <citation type="submission" date="2018-05" db="EMBL/GenBank/DDBJ databases">
        <authorList>
            <person name="Klenk H.-P."/>
            <person name="Huntemann M."/>
            <person name="Clum A."/>
            <person name="Pillay M."/>
            <person name="Palaniappan K."/>
            <person name="Varghese N."/>
            <person name="Mikhailova N."/>
            <person name="Stamatis D."/>
            <person name="Reddy T."/>
            <person name="Daum C."/>
            <person name="Shapiro N."/>
            <person name="Ivanova N."/>
            <person name="Kyrpides N."/>
            <person name="Woyke T."/>
        </authorList>
    </citation>
    <scope>NUCLEOTIDE SEQUENCE [LARGE SCALE GENOMIC DNA]</scope>
    <source>
        <strain evidence="2">DSM 45417</strain>
    </source>
</reference>
<dbReference type="EMBL" id="QGTX01000001">
    <property type="protein sequence ID" value="PWW24206.1"/>
    <property type="molecule type" value="Genomic_DNA"/>
</dbReference>
<dbReference type="Proteomes" id="UP000246661">
    <property type="component" value="Unassembled WGS sequence"/>
</dbReference>